<dbReference type="EMBL" id="FWXV01000008">
    <property type="protein sequence ID" value="SMD22864.1"/>
    <property type="molecule type" value="Genomic_DNA"/>
</dbReference>
<sequence>MHVCSNLRGVEARSTHRERKKQRTRQALIDEAGRLFDQQGYEATTVAQIAEAAGVSPRTFFSYFASKEDVLHDNTAERVEAAVRAIRTYAAEVPAPEALARAVEDMLTDSWTMGLVPGMTGAAVDLPITSPKAAIARSNARLDRLAGALTDAYPATLDRVTAYALVGAALGTISATVAAALTAGCTDKQALDAARTAIRRAVAGVQPDSGR</sequence>
<dbReference type="PROSITE" id="PS50977">
    <property type="entry name" value="HTH_TETR_2"/>
    <property type="match status" value="1"/>
</dbReference>
<evidence type="ECO:0000256" key="1">
    <source>
        <dbReference type="ARBA" id="ARBA00023015"/>
    </source>
</evidence>
<keyword evidence="8" id="KW-1185">Reference proteome</keyword>
<keyword evidence="1" id="KW-0805">Transcription regulation</keyword>
<dbReference type="InterPro" id="IPR023772">
    <property type="entry name" value="DNA-bd_HTH_TetR-type_CS"/>
</dbReference>
<dbReference type="Pfam" id="PF00440">
    <property type="entry name" value="TetR_N"/>
    <property type="match status" value="1"/>
</dbReference>
<dbReference type="InterPro" id="IPR050109">
    <property type="entry name" value="HTH-type_TetR-like_transc_reg"/>
</dbReference>
<dbReference type="PANTHER" id="PTHR30055:SF234">
    <property type="entry name" value="HTH-TYPE TRANSCRIPTIONAL REGULATOR BETI"/>
    <property type="match status" value="1"/>
</dbReference>
<dbReference type="GO" id="GO:0003700">
    <property type="term" value="F:DNA-binding transcription factor activity"/>
    <property type="evidence" value="ECO:0007669"/>
    <property type="project" value="TreeGrafter"/>
</dbReference>
<dbReference type="Proteomes" id="UP000192674">
    <property type="component" value="Unassembled WGS sequence"/>
</dbReference>
<dbReference type="Gene3D" id="1.10.357.10">
    <property type="entry name" value="Tetracycline Repressor, domain 2"/>
    <property type="match status" value="1"/>
</dbReference>
<feature type="region of interest" description="Disordered" evidence="5">
    <location>
        <begin position="1"/>
        <end position="24"/>
    </location>
</feature>
<dbReference type="PRINTS" id="PR00455">
    <property type="entry name" value="HTHTETR"/>
</dbReference>
<name>A0A1W2FM76_KIBAR</name>
<gene>
    <name evidence="7" type="ORF">SAMN05661093_07666</name>
</gene>
<evidence type="ECO:0000313" key="7">
    <source>
        <dbReference type="EMBL" id="SMD22864.1"/>
    </source>
</evidence>
<keyword evidence="3" id="KW-0804">Transcription</keyword>
<dbReference type="PROSITE" id="PS01081">
    <property type="entry name" value="HTH_TETR_1"/>
    <property type="match status" value="1"/>
</dbReference>
<dbReference type="InterPro" id="IPR001647">
    <property type="entry name" value="HTH_TetR"/>
</dbReference>
<reference evidence="7 8" key="1">
    <citation type="submission" date="2017-04" db="EMBL/GenBank/DDBJ databases">
        <authorList>
            <person name="Afonso C.L."/>
            <person name="Miller P.J."/>
            <person name="Scott M.A."/>
            <person name="Spackman E."/>
            <person name="Goraichik I."/>
            <person name="Dimitrov K.M."/>
            <person name="Suarez D.L."/>
            <person name="Swayne D.E."/>
        </authorList>
    </citation>
    <scope>NUCLEOTIDE SEQUENCE [LARGE SCALE GENOMIC DNA]</scope>
    <source>
        <strain evidence="7 8">DSM 43828</strain>
    </source>
</reference>
<evidence type="ECO:0000256" key="5">
    <source>
        <dbReference type="SAM" id="MobiDB-lite"/>
    </source>
</evidence>
<dbReference type="InterPro" id="IPR009057">
    <property type="entry name" value="Homeodomain-like_sf"/>
</dbReference>
<accession>A0A1W2FM76</accession>
<organism evidence="7 8">
    <name type="scientific">Kibdelosporangium aridum</name>
    <dbReference type="NCBI Taxonomy" id="2030"/>
    <lineage>
        <taxon>Bacteria</taxon>
        <taxon>Bacillati</taxon>
        <taxon>Actinomycetota</taxon>
        <taxon>Actinomycetes</taxon>
        <taxon>Pseudonocardiales</taxon>
        <taxon>Pseudonocardiaceae</taxon>
        <taxon>Kibdelosporangium</taxon>
    </lineage>
</organism>
<evidence type="ECO:0000313" key="8">
    <source>
        <dbReference type="Proteomes" id="UP000192674"/>
    </source>
</evidence>
<protein>
    <submittedName>
        <fullName evidence="7">Transcriptional regulator, TetR family</fullName>
    </submittedName>
</protein>
<dbReference type="SUPFAM" id="SSF46689">
    <property type="entry name" value="Homeodomain-like"/>
    <property type="match status" value="1"/>
</dbReference>
<evidence type="ECO:0000259" key="6">
    <source>
        <dbReference type="PROSITE" id="PS50977"/>
    </source>
</evidence>
<proteinExistence type="predicted"/>
<evidence type="ECO:0000256" key="2">
    <source>
        <dbReference type="ARBA" id="ARBA00023125"/>
    </source>
</evidence>
<keyword evidence="2 4" id="KW-0238">DNA-binding</keyword>
<evidence type="ECO:0000256" key="4">
    <source>
        <dbReference type="PROSITE-ProRule" id="PRU00335"/>
    </source>
</evidence>
<dbReference type="GO" id="GO:0000976">
    <property type="term" value="F:transcription cis-regulatory region binding"/>
    <property type="evidence" value="ECO:0007669"/>
    <property type="project" value="TreeGrafter"/>
</dbReference>
<dbReference type="PANTHER" id="PTHR30055">
    <property type="entry name" value="HTH-TYPE TRANSCRIPTIONAL REGULATOR RUTR"/>
    <property type="match status" value="1"/>
</dbReference>
<feature type="domain" description="HTH tetR-type" evidence="6">
    <location>
        <begin position="22"/>
        <end position="82"/>
    </location>
</feature>
<feature type="DNA-binding region" description="H-T-H motif" evidence="4">
    <location>
        <begin position="45"/>
        <end position="64"/>
    </location>
</feature>
<evidence type="ECO:0000256" key="3">
    <source>
        <dbReference type="ARBA" id="ARBA00023163"/>
    </source>
</evidence>
<dbReference type="AlphaFoldDB" id="A0A1W2FM76"/>